<evidence type="ECO:0000313" key="3">
    <source>
        <dbReference type="Proteomes" id="UP000284605"/>
    </source>
</evidence>
<reference evidence="2 3" key="1">
    <citation type="submission" date="2018-09" db="EMBL/GenBank/DDBJ databases">
        <authorList>
            <person name="Zhu H."/>
        </authorList>
    </citation>
    <scope>NUCLEOTIDE SEQUENCE [LARGE SCALE GENOMIC DNA]</scope>
    <source>
        <strain evidence="2 3">K1W22B-8</strain>
    </source>
</reference>
<gene>
    <name evidence="2" type="ORF">D3874_14705</name>
</gene>
<feature type="transmembrane region" description="Helical" evidence="1">
    <location>
        <begin position="55"/>
        <end position="73"/>
    </location>
</feature>
<keyword evidence="1" id="KW-1133">Transmembrane helix</keyword>
<protein>
    <recommendedName>
        <fullName evidence="4">DUF3185 family protein</fullName>
    </recommendedName>
</protein>
<organism evidence="2 3">
    <name type="scientific">Oleomonas cavernae</name>
    <dbReference type="NCBI Taxonomy" id="2320859"/>
    <lineage>
        <taxon>Bacteria</taxon>
        <taxon>Pseudomonadati</taxon>
        <taxon>Pseudomonadota</taxon>
        <taxon>Alphaproteobacteria</taxon>
        <taxon>Acetobacterales</taxon>
        <taxon>Acetobacteraceae</taxon>
        <taxon>Oleomonas</taxon>
    </lineage>
</organism>
<dbReference type="AlphaFoldDB" id="A0A418WDP1"/>
<keyword evidence="1" id="KW-0812">Transmembrane</keyword>
<keyword evidence="3" id="KW-1185">Reference proteome</keyword>
<dbReference type="OrthoDB" id="8374816at2"/>
<proteinExistence type="predicted"/>
<evidence type="ECO:0008006" key="4">
    <source>
        <dbReference type="Google" id="ProtNLM"/>
    </source>
</evidence>
<name>A0A418WDP1_9PROT</name>
<dbReference type="EMBL" id="QYUK01000011">
    <property type="protein sequence ID" value="RJF88114.1"/>
    <property type="molecule type" value="Genomic_DNA"/>
</dbReference>
<evidence type="ECO:0000313" key="2">
    <source>
        <dbReference type="EMBL" id="RJF88114.1"/>
    </source>
</evidence>
<evidence type="ECO:0000256" key="1">
    <source>
        <dbReference type="SAM" id="Phobius"/>
    </source>
</evidence>
<keyword evidence="1" id="KW-0472">Membrane</keyword>
<feature type="transmembrane region" description="Helical" evidence="1">
    <location>
        <begin position="17"/>
        <end position="35"/>
    </location>
</feature>
<dbReference type="RefSeq" id="WP_119778750.1">
    <property type="nucleotide sequence ID" value="NZ_QYUK01000011.1"/>
</dbReference>
<sequence>MAAIVHGKGRVVKIAKTILLVIGILALLMGGLWMGQGSGYIPWPESSFMISQTPWIWRGALLAVAGLVAIFIARRR</sequence>
<dbReference type="Proteomes" id="UP000284605">
    <property type="component" value="Unassembled WGS sequence"/>
</dbReference>
<accession>A0A418WDP1</accession>
<comment type="caution">
    <text evidence="2">The sequence shown here is derived from an EMBL/GenBank/DDBJ whole genome shotgun (WGS) entry which is preliminary data.</text>
</comment>